<reference evidence="2" key="1">
    <citation type="journal article" date="2019" name="Sci. Rep.">
        <title>Draft genome of Tanacetum cinerariifolium, the natural source of mosquito coil.</title>
        <authorList>
            <person name="Yamashiro T."/>
            <person name="Shiraishi A."/>
            <person name="Satake H."/>
            <person name="Nakayama K."/>
        </authorList>
    </citation>
    <scope>NUCLEOTIDE SEQUENCE</scope>
</reference>
<feature type="compositionally biased region" description="Low complexity" evidence="1">
    <location>
        <begin position="154"/>
        <end position="163"/>
    </location>
</feature>
<accession>A0A699J679</accession>
<evidence type="ECO:0000256" key="1">
    <source>
        <dbReference type="SAM" id="MobiDB-lite"/>
    </source>
</evidence>
<dbReference type="EMBL" id="BKCJ010369404">
    <property type="protein sequence ID" value="GFA10365.1"/>
    <property type="molecule type" value="Genomic_DNA"/>
</dbReference>
<dbReference type="AlphaFoldDB" id="A0A699J679"/>
<sequence>MPPKPDLVFHTAPIAVETDHSAFTVQLSLAKPAEDLSHTNRPSAPIIKEFVSDSEDDSETTAPQIPHSSVQSTKQETPPMHYVQPVEAPIPAITPKPTCPKTSCSVLLKSKPVTVTAVRPICADVPKIMMTRPRRAHSLNTRSNSTIRRHKTCSHSSNTSNSSLKVTTAKDPVVSSAKEEEPTNFSLMAIPSSSSSDNELSPAKPAKDLANTNRPFAPIIEEWVSNSEDDTETTALQIAHSFVHMLHLLRNSPQKHIVPAATLPKSKPISVTAVRPICADVPKIMMTRPRHAHYLNTRSNSTIRRHKTCSHSSNTSNSSLKVTVAKALMVSAAKGKKGKWVWRPKCPILDHDLRNTGASRTLKRLYSIDAQGRL</sequence>
<feature type="compositionally biased region" description="Polar residues" evidence="1">
    <location>
        <begin position="60"/>
        <end position="76"/>
    </location>
</feature>
<evidence type="ECO:0000313" key="2">
    <source>
        <dbReference type="EMBL" id="GFA10365.1"/>
    </source>
</evidence>
<feature type="non-terminal residue" evidence="2">
    <location>
        <position position="374"/>
    </location>
</feature>
<feature type="region of interest" description="Disordered" evidence="1">
    <location>
        <begin position="137"/>
        <end position="212"/>
    </location>
</feature>
<protein>
    <submittedName>
        <fullName evidence="2">Uncharacterized protein</fullName>
    </submittedName>
</protein>
<organism evidence="2">
    <name type="scientific">Tanacetum cinerariifolium</name>
    <name type="common">Dalmatian daisy</name>
    <name type="synonym">Chrysanthemum cinerariifolium</name>
    <dbReference type="NCBI Taxonomy" id="118510"/>
    <lineage>
        <taxon>Eukaryota</taxon>
        <taxon>Viridiplantae</taxon>
        <taxon>Streptophyta</taxon>
        <taxon>Embryophyta</taxon>
        <taxon>Tracheophyta</taxon>
        <taxon>Spermatophyta</taxon>
        <taxon>Magnoliopsida</taxon>
        <taxon>eudicotyledons</taxon>
        <taxon>Gunneridae</taxon>
        <taxon>Pentapetalae</taxon>
        <taxon>asterids</taxon>
        <taxon>campanulids</taxon>
        <taxon>Asterales</taxon>
        <taxon>Asteraceae</taxon>
        <taxon>Asteroideae</taxon>
        <taxon>Anthemideae</taxon>
        <taxon>Anthemidinae</taxon>
        <taxon>Tanacetum</taxon>
    </lineage>
</organism>
<name>A0A699J679_TANCI</name>
<gene>
    <name evidence="2" type="ORF">Tci_582337</name>
</gene>
<feature type="region of interest" description="Disordered" evidence="1">
    <location>
        <begin position="31"/>
        <end position="78"/>
    </location>
</feature>
<comment type="caution">
    <text evidence="2">The sequence shown here is derived from an EMBL/GenBank/DDBJ whole genome shotgun (WGS) entry which is preliminary data.</text>
</comment>
<proteinExistence type="predicted"/>